<reference evidence="2 3" key="1">
    <citation type="submission" date="2014-06" db="EMBL/GenBank/DDBJ databases">
        <title>Draft genome sequence of the putrescine producing strain Lactococcus lactis subsp cremoris GE214.</title>
        <authorList>
            <person name="Ladero V."/>
            <person name="Linares D.M."/>
            <person name="del Rio B."/>
            <person name="Mayo B."/>
            <person name="Martin M.C."/>
            <person name="Fernandez M."/>
            <person name="Alvarez M.A."/>
        </authorList>
    </citation>
    <scope>NUCLEOTIDE SEQUENCE [LARGE SCALE GENOMIC DNA]</scope>
    <source>
        <strain evidence="2 3">GE214</strain>
    </source>
</reference>
<evidence type="ECO:0000259" key="1">
    <source>
        <dbReference type="SMART" id="SM00873"/>
    </source>
</evidence>
<evidence type="ECO:0000313" key="3">
    <source>
        <dbReference type="Proteomes" id="UP000028401"/>
    </source>
</evidence>
<evidence type="ECO:0000313" key="2">
    <source>
        <dbReference type="EMBL" id="KEY62890.1"/>
    </source>
</evidence>
<accession>A0A084AC61</accession>
<organism evidence="2 3">
    <name type="scientific">Lactococcus cremoris subsp. cremoris GE214</name>
    <dbReference type="NCBI Taxonomy" id="1415168"/>
    <lineage>
        <taxon>Bacteria</taxon>
        <taxon>Bacillati</taxon>
        <taxon>Bacillota</taxon>
        <taxon>Bacilli</taxon>
        <taxon>Lactobacillales</taxon>
        <taxon>Streptococcaceae</taxon>
        <taxon>Lactococcus</taxon>
        <taxon>Lactococcus cremoris subsp. cremoris</taxon>
    </lineage>
</organism>
<dbReference type="PATRIC" id="fig|1415168.3.peg.1022"/>
<dbReference type="PANTHER" id="PTHR39209">
    <property type="match status" value="1"/>
</dbReference>
<dbReference type="Gene3D" id="3.50.40.10">
    <property type="entry name" value="Phenylalanyl-trna Synthetase, Chain B, domain 3"/>
    <property type="match status" value="1"/>
</dbReference>
<dbReference type="EMBL" id="AZSI01000020">
    <property type="protein sequence ID" value="KEY62890.1"/>
    <property type="molecule type" value="Genomic_DNA"/>
</dbReference>
<proteinExistence type="predicted"/>
<sequence>MREKMKKFIVEPEFWELFPETQIGIVLAKNIDNSMESSTEIKKNLDEANENAEQFLGAAVFSENPVVSVWRKAYQQFKTKKGARSSIENLLKRVDKGKAVGSINPLVDIYNSISLNYGLPAGGEDIDTFAGNLRLTKAVGGEHFLALGDDEADNALSGEICYLDDEGAVCRSWNWRDGQRTMLTEHTKNAFLIIESVDPERGDVLEAATQKLAELSEKYLGGTAQVLLVTKENPEISLD</sequence>
<dbReference type="SMART" id="SM00873">
    <property type="entry name" value="B3_4"/>
    <property type="match status" value="1"/>
</dbReference>
<protein>
    <recommendedName>
        <fullName evidence="1">B3/B4 tRNA-binding domain-containing protein</fullName>
    </recommendedName>
</protein>
<dbReference type="GO" id="GO:0004826">
    <property type="term" value="F:phenylalanine-tRNA ligase activity"/>
    <property type="evidence" value="ECO:0007669"/>
    <property type="project" value="InterPro"/>
</dbReference>
<gene>
    <name evidence="2" type="ORF">U725_00954</name>
</gene>
<dbReference type="AlphaFoldDB" id="A0A084AC61"/>
<dbReference type="GO" id="GO:0003723">
    <property type="term" value="F:RNA binding"/>
    <property type="evidence" value="ECO:0007669"/>
    <property type="project" value="InterPro"/>
</dbReference>
<dbReference type="InterPro" id="IPR020825">
    <property type="entry name" value="Phe-tRNA_synthase-like_B3/B4"/>
</dbReference>
<dbReference type="InterPro" id="IPR005146">
    <property type="entry name" value="B3/B4_tRNA-bd"/>
</dbReference>
<dbReference type="Pfam" id="PF03483">
    <property type="entry name" value="B3_4"/>
    <property type="match status" value="1"/>
</dbReference>
<feature type="domain" description="B3/B4 tRNA-binding" evidence="1">
    <location>
        <begin position="68"/>
        <end position="217"/>
    </location>
</feature>
<dbReference type="Proteomes" id="UP000028401">
    <property type="component" value="Unassembled WGS sequence"/>
</dbReference>
<name>A0A084AC61_LACLC</name>
<dbReference type="PANTHER" id="PTHR39209:SF2">
    <property type="entry name" value="CYTOPLASMIC PROTEIN"/>
    <property type="match status" value="1"/>
</dbReference>
<dbReference type="SUPFAM" id="SSF56037">
    <property type="entry name" value="PheT/TilS domain"/>
    <property type="match status" value="1"/>
</dbReference>
<comment type="caution">
    <text evidence="2">The sequence shown here is derived from an EMBL/GenBank/DDBJ whole genome shotgun (WGS) entry which is preliminary data.</text>
</comment>